<dbReference type="Gene3D" id="1.10.10.10">
    <property type="entry name" value="Winged helix-like DNA-binding domain superfamily/Winged helix DNA-binding domain"/>
    <property type="match status" value="1"/>
</dbReference>
<evidence type="ECO:0000313" key="7">
    <source>
        <dbReference type="Proteomes" id="UP000618591"/>
    </source>
</evidence>
<evidence type="ECO:0000256" key="3">
    <source>
        <dbReference type="PROSITE-ProRule" id="PRU01091"/>
    </source>
</evidence>
<evidence type="ECO:0000259" key="5">
    <source>
        <dbReference type="PROSITE" id="PS51755"/>
    </source>
</evidence>
<comment type="caution">
    <text evidence="6">The sequence shown here is derived from an EMBL/GenBank/DDBJ whole genome shotgun (WGS) entry which is preliminary data.</text>
</comment>
<evidence type="ECO:0000313" key="6">
    <source>
        <dbReference type="EMBL" id="GGA61871.1"/>
    </source>
</evidence>
<feature type="domain" description="Response regulatory" evidence="4">
    <location>
        <begin position="10"/>
        <end position="123"/>
    </location>
</feature>
<dbReference type="PROSITE" id="PS50110">
    <property type="entry name" value="RESPONSE_REGULATORY"/>
    <property type="match status" value="1"/>
</dbReference>
<dbReference type="SMART" id="SM00862">
    <property type="entry name" value="Trans_reg_C"/>
    <property type="match status" value="1"/>
</dbReference>
<keyword evidence="2" id="KW-0597">Phosphoprotein</keyword>
<dbReference type="GO" id="GO:0003677">
    <property type="term" value="F:DNA binding"/>
    <property type="evidence" value="ECO:0007669"/>
    <property type="project" value="UniProtKB-KW"/>
</dbReference>
<keyword evidence="1 3" id="KW-0238">DNA-binding</keyword>
<dbReference type="InterPro" id="IPR001867">
    <property type="entry name" value="OmpR/PhoB-type_DNA-bd"/>
</dbReference>
<dbReference type="InterPro" id="IPR001789">
    <property type="entry name" value="Sig_transdc_resp-reg_receiver"/>
</dbReference>
<dbReference type="PANTHER" id="PTHR48111">
    <property type="entry name" value="REGULATOR OF RPOS"/>
    <property type="match status" value="1"/>
</dbReference>
<evidence type="ECO:0000256" key="2">
    <source>
        <dbReference type="PROSITE-ProRule" id="PRU00169"/>
    </source>
</evidence>
<dbReference type="Proteomes" id="UP000618591">
    <property type="component" value="Unassembled WGS sequence"/>
</dbReference>
<feature type="modified residue" description="4-aspartylphosphate" evidence="2">
    <location>
        <position position="59"/>
    </location>
</feature>
<dbReference type="Pfam" id="PF00486">
    <property type="entry name" value="Trans_reg_C"/>
    <property type="match status" value="1"/>
</dbReference>
<feature type="domain" description="OmpR/PhoB-type" evidence="5">
    <location>
        <begin position="132"/>
        <end position="230"/>
    </location>
</feature>
<dbReference type="Gene3D" id="6.10.250.690">
    <property type="match status" value="1"/>
</dbReference>
<gene>
    <name evidence="6" type="ORF">GCM10011395_35260</name>
</gene>
<dbReference type="Pfam" id="PF00072">
    <property type="entry name" value="Response_reg"/>
    <property type="match status" value="1"/>
</dbReference>
<reference evidence="7" key="1">
    <citation type="journal article" date="2019" name="Int. J. Syst. Evol. Microbiol.">
        <title>The Global Catalogue of Microorganisms (GCM) 10K type strain sequencing project: providing services to taxonomists for standard genome sequencing and annotation.</title>
        <authorList>
            <consortium name="The Broad Institute Genomics Platform"/>
            <consortium name="The Broad Institute Genome Sequencing Center for Infectious Disease"/>
            <person name="Wu L."/>
            <person name="Ma J."/>
        </authorList>
    </citation>
    <scope>NUCLEOTIDE SEQUENCE [LARGE SCALE GENOMIC DNA]</scope>
    <source>
        <strain evidence="7">CGMCC 1.10106</strain>
    </source>
</reference>
<accession>A0ABQ1H7A7</accession>
<evidence type="ECO:0000256" key="1">
    <source>
        <dbReference type="ARBA" id="ARBA00023125"/>
    </source>
</evidence>
<dbReference type="SUPFAM" id="SSF52172">
    <property type="entry name" value="CheY-like"/>
    <property type="match status" value="1"/>
</dbReference>
<dbReference type="SUPFAM" id="SSF46894">
    <property type="entry name" value="C-terminal effector domain of the bipartite response regulators"/>
    <property type="match status" value="1"/>
</dbReference>
<dbReference type="CDD" id="cd00383">
    <property type="entry name" value="trans_reg_C"/>
    <property type="match status" value="1"/>
</dbReference>
<sequence>MQHDEDIAMRLLLLEDDKEVREHIVRLLQAAGHVVDDCATGPDAIFLGTSNSYSVLILDRMVPGIDGLAVLKALRAAGIQTPALFLTAMDDVDDRVEGLETADDYLVKPFAGSELLARVGALGRRPPVTATVTRLAVADLEIDLLKRFVTRGGIRIDLQQQEYKLLEFLMRHSGEIVTRTMLLENVWSFHFDPGTNLIESHMSRLRAKVDRGYGHDLIHTVRGAGYRLDAAA</sequence>
<feature type="DNA-binding region" description="OmpR/PhoB-type" evidence="3">
    <location>
        <begin position="132"/>
        <end position="230"/>
    </location>
</feature>
<name>A0ABQ1H7A7_9SPHN</name>
<dbReference type="PROSITE" id="PS51755">
    <property type="entry name" value="OMPR_PHOB"/>
    <property type="match status" value="1"/>
</dbReference>
<dbReference type="InterPro" id="IPR036388">
    <property type="entry name" value="WH-like_DNA-bd_sf"/>
</dbReference>
<dbReference type="EMBL" id="BMDW01000036">
    <property type="protein sequence ID" value="GGA61871.1"/>
    <property type="molecule type" value="Genomic_DNA"/>
</dbReference>
<dbReference type="InterPro" id="IPR011006">
    <property type="entry name" value="CheY-like_superfamily"/>
</dbReference>
<protein>
    <submittedName>
        <fullName evidence="6">DNA-binding response regulator</fullName>
    </submittedName>
</protein>
<proteinExistence type="predicted"/>
<dbReference type="InterPro" id="IPR016032">
    <property type="entry name" value="Sig_transdc_resp-reg_C-effctor"/>
</dbReference>
<dbReference type="InterPro" id="IPR039420">
    <property type="entry name" value="WalR-like"/>
</dbReference>
<keyword evidence="7" id="KW-1185">Reference proteome</keyword>
<dbReference type="SMART" id="SM00448">
    <property type="entry name" value="REC"/>
    <property type="match status" value="1"/>
</dbReference>
<organism evidence="6 7">
    <name type="scientific">Sphingomonas psychrolutea</name>
    <dbReference type="NCBI Taxonomy" id="1259676"/>
    <lineage>
        <taxon>Bacteria</taxon>
        <taxon>Pseudomonadati</taxon>
        <taxon>Pseudomonadota</taxon>
        <taxon>Alphaproteobacteria</taxon>
        <taxon>Sphingomonadales</taxon>
        <taxon>Sphingomonadaceae</taxon>
        <taxon>Sphingomonas</taxon>
    </lineage>
</organism>
<dbReference type="Gene3D" id="3.40.50.2300">
    <property type="match status" value="1"/>
</dbReference>
<dbReference type="PANTHER" id="PTHR48111:SF76">
    <property type="entry name" value="TWO-COMPONENT RESPONSE REGULATOR"/>
    <property type="match status" value="1"/>
</dbReference>
<evidence type="ECO:0000259" key="4">
    <source>
        <dbReference type="PROSITE" id="PS50110"/>
    </source>
</evidence>